<evidence type="ECO:0000313" key="8">
    <source>
        <dbReference type="Proteomes" id="UP000053257"/>
    </source>
</evidence>
<dbReference type="InterPro" id="IPR050131">
    <property type="entry name" value="Peptidase_S8_subtilisin-like"/>
</dbReference>
<dbReference type="STRING" id="745531.A0A0C3PKW4"/>
<evidence type="ECO:0000259" key="6">
    <source>
        <dbReference type="Pfam" id="PF00082"/>
    </source>
</evidence>
<dbReference type="InterPro" id="IPR036852">
    <property type="entry name" value="Peptidase_S8/S53_dom_sf"/>
</dbReference>
<keyword evidence="8" id="KW-1185">Reference proteome</keyword>
<comment type="similarity">
    <text evidence="1 5">Belongs to the peptidase S8 family.</text>
</comment>
<evidence type="ECO:0000256" key="3">
    <source>
        <dbReference type="ARBA" id="ARBA00022801"/>
    </source>
</evidence>
<comment type="caution">
    <text evidence="5">Lacks conserved residue(s) required for the propagation of feature annotation.</text>
</comment>
<proteinExistence type="inferred from homology"/>
<dbReference type="PROSITE" id="PS00136">
    <property type="entry name" value="SUBTILASE_ASP"/>
    <property type="match status" value="1"/>
</dbReference>
<dbReference type="PROSITE" id="PS51892">
    <property type="entry name" value="SUBTILASE"/>
    <property type="match status" value="1"/>
</dbReference>
<feature type="domain" description="Peptidase S8/S53" evidence="6">
    <location>
        <begin position="73"/>
        <end position="294"/>
    </location>
</feature>
<dbReference type="Proteomes" id="UP000053257">
    <property type="component" value="Unassembled WGS sequence"/>
</dbReference>
<dbReference type="HOGENOM" id="CLU_011263_1_0_1"/>
<dbReference type="Gene3D" id="3.40.50.200">
    <property type="entry name" value="Peptidase S8/S53 domain"/>
    <property type="match status" value="1"/>
</dbReference>
<dbReference type="AlphaFoldDB" id="A0A0C3PKW4"/>
<dbReference type="EMBL" id="KN840505">
    <property type="protein sequence ID" value="KIP07033.1"/>
    <property type="molecule type" value="Genomic_DNA"/>
</dbReference>
<dbReference type="InterPro" id="IPR015500">
    <property type="entry name" value="Peptidase_S8_subtilisin-rel"/>
</dbReference>
<name>A0A0C3PKW4_PHLG1</name>
<dbReference type="GO" id="GO:0006508">
    <property type="term" value="P:proteolysis"/>
    <property type="evidence" value="ECO:0007669"/>
    <property type="project" value="UniProtKB-KW"/>
</dbReference>
<dbReference type="GO" id="GO:0004252">
    <property type="term" value="F:serine-type endopeptidase activity"/>
    <property type="evidence" value="ECO:0007669"/>
    <property type="project" value="InterPro"/>
</dbReference>
<evidence type="ECO:0000256" key="5">
    <source>
        <dbReference type="PROSITE-ProRule" id="PRU01240"/>
    </source>
</evidence>
<dbReference type="PRINTS" id="PR00723">
    <property type="entry name" value="SUBTILISIN"/>
</dbReference>
<dbReference type="SUPFAM" id="SSF52743">
    <property type="entry name" value="Subtilisin-like"/>
    <property type="match status" value="1"/>
</dbReference>
<dbReference type="OrthoDB" id="19448at2759"/>
<evidence type="ECO:0000256" key="1">
    <source>
        <dbReference type="ARBA" id="ARBA00011073"/>
    </source>
</evidence>
<evidence type="ECO:0000256" key="2">
    <source>
        <dbReference type="ARBA" id="ARBA00022670"/>
    </source>
</evidence>
<keyword evidence="2" id="KW-0645">Protease</keyword>
<sequence length="329" mass="35596">MAAKLGHNTGGGVSINVDVHWNEVDLTNSWPLNTQEDSPWGLDRISDFNTLKYRNFDDKGFRYLYEDWVPVNIYVVDSGVRATHKEFEKHRVRWGYVAPGEKAEDLNGQGTAVASVAAGVHCGVAKHAKIVACKIGSPKLKTTVECLKWIQDEAAGLKTASVVVIPWAERDESHELDLAVRKLLEAGIHCVVAAGDANSDACYFTPARVKDCITVGGCTIRDERSATSNFGGDLDIFAPGEDVLAASNASDSDFVYVTGTSVASAHVAGLVAYFMSLLGPTTPEKMKRFIQKLAIINALYGDLCGSPNLLANNCHRMTHPVIKKDGSSK</sequence>
<evidence type="ECO:0000313" key="7">
    <source>
        <dbReference type="EMBL" id="KIP07033.1"/>
    </source>
</evidence>
<gene>
    <name evidence="7" type="ORF">PHLGIDRAFT_434184</name>
</gene>
<dbReference type="GO" id="GO:0005615">
    <property type="term" value="C:extracellular space"/>
    <property type="evidence" value="ECO:0007669"/>
    <property type="project" value="TreeGrafter"/>
</dbReference>
<dbReference type="Pfam" id="PF00082">
    <property type="entry name" value="Peptidase_S8"/>
    <property type="match status" value="1"/>
</dbReference>
<dbReference type="InterPro" id="IPR000209">
    <property type="entry name" value="Peptidase_S8/S53_dom"/>
</dbReference>
<keyword evidence="3" id="KW-0378">Hydrolase</keyword>
<reference evidence="7 8" key="1">
    <citation type="journal article" date="2014" name="PLoS Genet.">
        <title>Analysis of the Phlebiopsis gigantea genome, transcriptome and secretome provides insight into its pioneer colonization strategies of wood.</title>
        <authorList>
            <person name="Hori C."/>
            <person name="Ishida T."/>
            <person name="Igarashi K."/>
            <person name="Samejima M."/>
            <person name="Suzuki H."/>
            <person name="Master E."/>
            <person name="Ferreira P."/>
            <person name="Ruiz-Duenas F.J."/>
            <person name="Held B."/>
            <person name="Canessa P."/>
            <person name="Larrondo L.F."/>
            <person name="Schmoll M."/>
            <person name="Druzhinina I.S."/>
            <person name="Kubicek C.P."/>
            <person name="Gaskell J.A."/>
            <person name="Kersten P."/>
            <person name="St John F."/>
            <person name="Glasner J."/>
            <person name="Sabat G."/>
            <person name="Splinter BonDurant S."/>
            <person name="Syed K."/>
            <person name="Yadav J."/>
            <person name="Mgbeahuruike A.C."/>
            <person name="Kovalchuk A."/>
            <person name="Asiegbu F.O."/>
            <person name="Lackner G."/>
            <person name="Hoffmeister D."/>
            <person name="Rencoret J."/>
            <person name="Gutierrez A."/>
            <person name="Sun H."/>
            <person name="Lindquist E."/>
            <person name="Barry K."/>
            <person name="Riley R."/>
            <person name="Grigoriev I.V."/>
            <person name="Henrissat B."/>
            <person name="Kues U."/>
            <person name="Berka R.M."/>
            <person name="Martinez A.T."/>
            <person name="Covert S.F."/>
            <person name="Blanchette R.A."/>
            <person name="Cullen D."/>
        </authorList>
    </citation>
    <scope>NUCLEOTIDE SEQUENCE [LARGE SCALE GENOMIC DNA]</scope>
    <source>
        <strain evidence="7 8">11061_1 CR5-6</strain>
    </source>
</reference>
<evidence type="ECO:0000256" key="4">
    <source>
        <dbReference type="ARBA" id="ARBA00022825"/>
    </source>
</evidence>
<dbReference type="CDD" id="cd04077">
    <property type="entry name" value="Peptidases_S8_PCSK9_ProteinaseK_like"/>
    <property type="match status" value="1"/>
</dbReference>
<dbReference type="InterPro" id="IPR023827">
    <property type="entry name" value="Peptidase_S8_Asp-AS"/>
</dbReference>
<organism evidence="7 8">
    <name type="scientific">Phlebiopsis gigantea (strain 11061_1 CR5-6)</name>
    <name type="common">White-rot fungus</name>
    <name type="synonym">Peniophora gigantea</name>
    <dbReference type="NCBI Taxonomy" id="745531"/>
    <lineage>
        <taxon>Eukaryota</taxon>
        <taxon>Fungi</taxon>
        <taxon>Dikarya</taxon>
        <taxon>Basidiomycota</taxon>
        <taxon>Agaricomycotina</taxon>
        <taxon>Agaricomycetes</taxon>
        <taxon>Polyporales</taxon>
        <taxon>Phanerochaetaceae</taxon>
        <taxon>Phlebiopsis</taxon>
    </lineage>
</organism>
<dbReference type="PANTHER" id="PTHR43806:SF11">
    <property type="entry name" value="CEREVISIN-RELATED"/>
    <property type="match status" value="1"/>
</dbReference>
<protein>
    <recommendedName>
        <fullName evidence="6">Peptidase S8/S53 domain-containing protein</fullName>
    </recommendedName>
</protein>
<dbReference type="PANTHER" id="PTHR43806">
    <property type="entry name" value="PEPTIDASE S8"/>
    <property type="match status" value="1"/>
</dbReference>
<dbReference type="InterPro" id="IPR034193">
    <property type="entry name" value="PCSK9_ProteinaseK-like"/>
</dbReference>
<keyword evidence="4" id="KW-0720">Serine protease</keyword>
<accession>A0A0C3PKW4</accession>